<dbReference type="Proteomes" id="UP001139887">
    <property type="component" value="Unassembled WGS sequence"/>
</dbReference>
<feature type="compositionally biased region" description="Acidic residues" evidence="1">
    <location>
        <begin position="71"/>
        <end position="85"/>
    </location>
</feature>
<proteinExistence type="predicted"/>
<accession>A0A9W8LWF5</accession>
<organism evidence="2 3">
    <name type="scientific">Coemansia brasiliensis</name>
    <dbReference type="NCBI Taxonomy" id="2650707"/>
    <lineage>
        <taxon>Eukaryota</taxon>
        <taxon>Fungi</taxon>
        <taxon>Fungi incertae sedis</taxon>
        <taxon>Zoopagomycota</taxon>
        <taxon>Kickxellomycotina</taxon>
        <taxon>Kickxellomycetes</taxon>
        <taxon>Kickxellales</taxon>
        <taxon>Kickxellaceae</taxon>
        <taxon>Coemansia</taxon>
    </lineage>
</organism>
<evidence type="ECO:0000256" key="1">
    <source>
        <dbReference type="SAM" id="MobiDB-lite"/>
    </source>
</evidence>
<evidence type="ECO:0000313" key="2">
    <source>
        <dbReference type="EMBL" id="KAJ2843132.1"/>
    </source>
</evidence>
<sequence>MSEDSIKIKIISERTIEYLTCGNNDTEQDVENILVENYPGEEFKVVRVCQHGSAEHYFQAYSNEVEFYEESDVDSNEEPTVDTDEAYSSGSEESIVDNDEGYFSGSEEPQRLRRVRRMNFD</sequence>
<feature type="region of interest" description="Disordered" evidence="1">
    <location>
        <begin position="71"/>
        <end position="108"/>
    </location>
</feature>
<evidence type="ECO:0000313" key="3">
    <source>
        <dbReference type="Proteomes" id="UP001139887"/>
    </source>
</evidence>
<keyword evidence="3" id="KW-1185">Reference proteome</keyword>
<dbReference type="AlphaFoldDB" id="A0A9W8LWF5"/>
<name>A0A9W8LWF5_9FUNG</name>
<dbReference type="EMBL" id="JANBUW010001514">
    <property type="protein sequence ID" value="KAJ2843132.1"/>
    <property type="molecule type" value="Genomic_DNA"/>
</dbReference>
<comment type="caution">
    <text evidence="2">The sequence shown here is derived from an EMBL/GenBank/DDBJ whole genome shotgun (WGS) entry which is preliminary data.</text>
</comment>
<reference evidence="2" key="1">
    <citation type="submission" date="2022-07" db="EMBL/GenBank/DDBJ databases">
        <title>Phylogenomic reconstructions and comparative analyses of Kickxellomycotina fungi.</title>
        <authorList>
            <person name="Reynolds N.K."/>
            <person name="Stajich J.E."/>
            <person name="Barry K."/>
            <person name="Grigoriev I.V."/>
            <person name="Crous P."/>
            <person name="Smith M.E."/>
        </authorList>
    </citation>
    <scope>NUCLEOTIDE SEQUENCE</scope>
    <source>
        <strain evidence="2">NRRL 1566</strain>
    </source>
</reference>
<gene>
    <name evidence="2" type="ORF">IWW36_005661</name>
</gene>
<protein>
    <submittedName>
        <fullName evidence="2">Uncharacterized protein</fullName>
    </submittedName>
</protein>